<dbReference type="RefSeq" id="WP_141780766.1">
    <property type="nucleotide sequence ID" value="NZ_VFOV01000001.1"/>
</dbReference>
<dbReference type="Proteomes" id="UP000320209">
    <property type="component" value="Unassembled WGS sequence"/>
</dbReference>
<comment type="caution">
    <text evidence="2">The sequence shown here is derived from an EMBL/GenBank/DDBJ whole genome shotgun (WGS) entry which is preliminary data.</text>
</comment>
<dbReference type="AlphaFoldDB" id="A0A543A8A1"/>
<sequence>MLTILFLCVWRTVATVHGYVRAYAPSNIAIDYLRSEPGLKLAIPVAVIAVPVYLFVARLVTTFVDGGATDWFLLVALVAFIDALKFAALAALTPPLLVWRRLDTHRATRCSK</sequence>
<keyword evidence="3" id="KW-1185">Reference proteome</keyword>
<accession>A0A543A8A1</accession>
<proteinExistence type="predicted"/>
<dbReference type="EMBL" id="VFOV01000001">
    <property type="protein sequence ID" value="TQL68828.1"/>
    <property type="molecule type" value="Genomic_DNA"/>
</dbReference>
<evidence type="ECO:0000256" key="1">
    <source>
        <dbReference type="SAM" id="Phobius"/>
    </source>
</evidence>
<organism evidence="2 3">
    <name type="scientific">Nocardioides albertanoniae</name>
    <dbReference type="NCBI Taxonomy" id="1175486"/>
    <lineage>
        <taxon>Bacteria</taxon>
        <taxon>Bacillati</taxon>
        <taxon>Actinomycetota</taxon>
        <taxon>Actinomycetes</taxon>
        <taxon>Propionibacteriales</taxon>
        <taxon>Nocardioidaceae</taxon>
        <taxon>Nocardioides</taxon>
    </lineage>
</organism>
<keyword evidence="1" id="KW-0812">Transmembrane</keyword>
<protein>
    <submittedName>
        <fullName evidence="2">Uncharacterized protein</fullName>
    </submittedName>
</protein>
<name>A0A543A8A1_9ACTN</name>
<dbReference type="OrthoDB" id="4774131at2"/>
<keyword evidence="1" id="KW-0472">Membrane</keyword>
<feature type="transmembrane region" description="Helical" evidence="1">
    <location>
        <begin position="42"/>
        <end position="64"/>
    </location>
</feature>
<keyword evidence="1" id="KW-1133">Transmembrane helix</keyword>
<reference evidence="2 3" key="1">
    <citation type="submission" date="2019-06" db="EMBL/GenBank/DDBJ databases">
        <title>Sequencing the genomes of 1000 actinobacteria strains.</title>
        <authorList>
            <person name="Klenk H.-P."/>
        </authorList>
    </citation>
    <scope>NUCLEOTIDE SEQUENCE [LARGE SCALE GENOMIC DNA]</scope>
    <source>
        <strain evidence="2 3">DSM 25218</strain>
    </source>
</reference>
<feature type="transmembrane region" description="Helical" evidence="1">
    <location>
        <begin position="71"/>
        <end position="92"/>
    </location>
</feature>
<evidence type="ECO:0000313" key="2">
    <source>
        <dbReference type="EMBL" id="TQL68828.1"/>
    </source>
</evidence>
<gene>
    <name evidence="2" type="ORF">FB381_2726</name>
</gene>
<evidence type="ECO:0000313" key="3">
    <source>
        <dbReference type="Proteomes" id="UP000320209"/>
    </source>
</evidence>